<evidence type="ECO:0000313" key="3">
    <source>
        <dbReference type="Proteomes" id="UP000304912"/>
    </source>
</evidence>
<dbReference type="NCBIfam" id="NF003421">
    <property type="entry name" value="PRK04860.1"/>
    <property type="match status" value="1"/>
</dbReference>
<dbReference type="Pfam" id="PF10263">
    <property type="entry name" value="SprT-like"/>
    <property type="match status" value="1"/>
</dbReference>
<dbReference type="Gene3D" id="3.30.2010.10">
    <property type="entry name" value="Metalloproteases ('zincins'), catalytic domain"/>
    <property type="match status" value="1"/>
</dbReference>
<gene>
    <name evidence="2" type="ORF">FBQ74_07480</name>
</gene>
<keyword evidence="3" id="KW-1185">Reference proteome</keyword>
<evidence type="ECO:0000313" key="2">
    <source>
        <dbReference type="EMBL" id="QCZ93336.1"/>
    </source>
</evidence>
<dbReference type="SMART" id="SM00731">
    <property type="entry name" value="SprT"/>
    <property type="match status" value="1"/>
</dbReference>
<dbReference type="GO" id="GO:0006950">
    <property type="term" value="P:response to stress"/>
    <property type="evidence" value="ECO:0007669"/>
    <property type="project" value="UniProtKB-ARBA"/>
</dbReference>
<keyword evidence="2" id="KW-0645">Protease</keyword>
<protein>
    <submittedName>
        <fullName evidence="2">SprT family zinc-dependent metalloprotease</fullName>
    </submittedName>
</protein>
<accession>A0A5B7YDN9</accession>
<keyword evidence="2" id="KW-0482">Metalloprotease</keyword>
<reference evidence="2 3" key="1">
    <citation type="submission" date="2019-04" db="EMBL/GenBank/DDBJ databases">
        <title>Salinimonas iocasae sp. nov., a halophilic bacterium isolated from the outer tube casing of tubeworms in Okinawa Trough.</title>
        <authorList>
            <person name="Zhang H."/>
            <person name="Wang H."/>
            <person name="Li C."/>
        </authorList>
    </citation>
    <scope>NUCLEOTIDE SEQUENCE [LARGE SCALE GENOMIC DNA]</scope>
    <source>
        <strain evidence="2 3">KX18D6</strain>
    </source>
</reference>
<dbReference type="Proteomes" id="UP000304912">
    <property type="component" value="Chromosome"/>
</dbReference>
<dbReference type="InterPro" id="IPR006640">
    <property type="entry name" value="SprT-like_domain"/>
</dbReference>
<dbReference type="GO" id="GO:0006508">
    <property type="term" value="P:proteolysis"/>
    <property type="evidence" value="ECO:0007669"/>
    <property type="project" value="UniProtKB-KW"/>
</dbReference>
<dbReference type="OrthoDB" id="267364at2"/>
<dbReference type="EMBL" id="CP039852">
    <property type="protein sequence ID" value="QCZ93336.1"/>
    <property type="molecule type" value="Genomic_DNA"/>
</dbReference>
<keyword evidence="2" id="KW-0378">Hydrolase</keyword>
<dbReference type="GO" id="GO:0008237">
    <property type="term" value="F:metallopeptidase activity"/>
    <property type="evidence" value="ECO:0007669"/>
    <property type="project" value="UniProtKB-KW"/>
</dbReference>
<dbReference type="AlphaFoldDB" id="A0A5B7YDN9"/>
<dbReference type="Pfam" id="PF17283">
    <property type="entry name" value="Zn_ribbon_SprT"/>
    <property type="match status" value="1"/>
</dbReference>
<dbReference type="KEGG" id="salk:FBQ74_07480"/>
<dbReference type="PANTHER" id="PTHR38773">
    <property type="entry name" value="PROTEIN SPRT"/>
    <property type="match status" value="1"/>
</dbReference>
<evidence type="ECO:0000259" key="1">
    <source>
        <dbReference type="SMART" id="SM00731"/>
    </source>
</evidence>
<sequence length="177" mass="20634">MCYVCNVRCTDHVISQHEKNEVEQRVNALFSLAESHFSQPLKTPAIGWRKSGKNAGTANLTTNKINFNPVFFTHNRQAYFDEVIPHEVCHIIVYQIYGRVAPHGKQWQWVMRNLFEAPARTTHRFDLAPLGLKEYVYRCECGEINLSVRRHNKVMRNKQQYLCRGCRGILTFTGKHL</sequence>
<dbReference type="InterPro" id="IPR035240">
    <property type="entry name" value="SprT_Zn_ribbon"/>
</dbReference>
<organism evidence="2 3">
    <name type="scientific">Salinimonas iocasae</name>
    <dbReference type="NCBI Taxonomy" id="2572577"/>
    <lineage>
        <taxon>Bacteria</taxon>
        <taxon>Pseudomonadati</taxon>
        <taxon>Pseudomonadota</taxon>
        <taxon>Gammaproteobacteria</taxon>
        <taxon>Alteromonadales</taxon>
        <taxon>Alteromonadaceae</taxon>
        <taxon>Alteromonas/Salinimonas group</taxon>
        <taxon>Salinimonas</taxon>
    </lineage>
</organism>
<dbReference type="PANTHER" id="PTHR38773:SF1">
    <property type="entry name" value="PROTEIN SPRT"/>
    <property type="match status" value="1"/>
</dbReference>
<proteinExistence type="predicted"/>
<name>A0A5B7YDN9_9ALTE</name>
<feature type="domain" description="SprT-like" evidence="1">
    <location>
        <begin position="24"/>
        <end position="173"/>
    </location>
</feature>